<proteinExistence type="predicted"/>
<evidence type="ECO:0000313" key="2">
    <source>
        <dbReference type="EMBL" id="KAK4246329.1"/>
    </source>
</evidence>
<organism evidence="2 3">
    <name type="scientific">Corynascus novoguineensis</name>
    <dbReference type="NCBI Taxonomy" id="1126955"/>
    <lineage>
        <taxon>Eukaryota</taxon>
        <taxon>Fungi</taxon>
        <taxon>Dikarya</taxon>
        <taxon>Ascomycota</taxon>
        <taxon>Pezizomycotina</taxon>
        <taxon>Sordariomycetes</taxon>
        <taxon>Sordariomycetidae</taxon>
        <taxon>Sordariales</taxon>
        <taxon>Chaetomiaceae</taxon>
        <taxon>Corynascus</taxon>
    </lineage>
</organism>
<feature type="compositionally biased region" description="Polar residues" evidence="1">
    <location>
        <begin position="1"/>
        <end position="17"/>
    </location>
</feature>
<feature type="compositionally biased region" description="Polar residues" evidence="1">
    <location>
        <begin position="27"/>
        <end position="40"/>
    </location>
</feature>
<evidence type="ECO:0000313" key="3">
    <source>
        <dbReference type="Proteomes" id="UP001303647"/>
    </source>
</evidence>
<dbReference type="Proteomes" id="UP001303647">
    <property type="component" value="Unassembled WGS sequence"/>
</dbReference>
<reference evidence="2" key="2">
    <citation type="submission" date="2023-05" db="EMBL/GenBank/DDBJ databases">
        <authorList>
            <consortium name="Lawrence Berkeley National Laboratory"/>
            <person name="Steindorff A."/>
            <person name="Hensen N."/>
            <person name="Bonometti L."/>
            <person name="Westerberg I."/>
            <person name="Brannstrom I.O."/>
            <person name="Guillou S."/>
            <person name="Cros-Aarteil S."/>
            <person name="Calhoun S."/>
            <person name="Haridas S."/>
            <person name="Kuo A."/>
            <person name="Mondo S."/>
            <person name="Pangilinan J."/>
            <person name="Riley R."/>
            <person name="Labutti K."/>
            <person name="Andreopoulos B."/>
            <person name="Lipzen A."/>
            <person name="Chen C."/>
            <person name="Yanf M."/>
            <person name="Daum C."/>
            <person name="Ng V."/>
            <person name="Clum A."/>
            <person name="Ohm R."/>
            <person name="Martin F."/>
            <person name="Silar P."/>
            <person name="Natvig D."/>
            <person name="Lalanne C."/>
            <person name="Gautier V."/>
            <person name="Ament-Velasquez S.L."/>
            <person name="Kruys A."/>
            <person name="Hutchinson M.I."/>
            <person name="Powell A.J."/>
            <person name="Barry K."/>
            <person name="Miller A.N."/>
            <person name="Grigoriev I.V."/>
            <person name="Debuchy R."/>
            <person name="Gladieux P."/>
            <person name="Thoren M.H."/>
            <person name="Johannesson H."/>
        </authorList>
    </citation>
    <scope>NUCLEOTIDE SEQUENCE</scope>
    <source>
        <strain evidence="2">CBS 359.72</strain>
    </source>
</reference>
<gene>
    <name evidence="2" type="ORF">C7999DRAFT_15560</name>
</gene>
<evidence type="ECO:0000256" key="1">
    <source>
        <dbReference type="SAM" id="MobiDB-lite"/>
    </source>
</evidence>
<comment type="caution">
    <text evidence="2">The sequence shown here is derived from an EMBL/GenBank/DDBJ whole genome shotgun (WGS) entry which is preliminary data.</text>
</comment>
<keyword evidence="3" id="KW-1185">Reference proteome</keyword>
<feature type="region of interest" description="Disordered" evidence="1">
    <location>
        <begin position="1"/>
        <end position="55"/>
    </location>
</feature>
<accession>A0AAN7CQ84</accession>
<reference evidence="2" key="1">
    <citation type="journal article" date="2023" name="Mol. Phylogenet. Evol.">
        <title>Genome-scale phylogeny and comparative genomics of the fungal order Sordariales.</title>
        <authorList>
            <person name="Hensen N."/>
            <person name="Bonometti L."/>
            <person name="Westerberg I."/>
            <person name="Brannstrom I.O."/>
            <person name="Guillou S."/>
            <person name="Cros-Aarteil S."/>
            <person name="Calhoun S."/>
            <person name="Haridas S."/>
            <person name="Kuo A."/>
            <person name="Mondo S."/>
            <person name="Pangilinan J."/>
            <person name="Riley R."/>
            <person name="LaButti K."/>
            <person name="Andreopoulos B."/>
            <person name="Lipzen A."/>
            <person name="Chen C."/>
            <person name="Yan M."/>
            <person name="Daum C."/>
            <person name="Ng V."/>
            <person name="Clum A."/>
            <person name="Steindorff A."/>
            <person name="Ohm R.A."/>
            <person name="Martin F."/>
            <person name="Silar P."/>
            <person name="Natvig D.O."/>
            <person name="Lalanne C."/>
            <person name="Gautier V."/>
            <person name="Ament-Velasquez S.L."/>
            <person name="Kruys A."/>
            <person name="Hutchinson M.I."/>
            <person name="Powell A.J."/>
            <person name="Barry K."/>
            <person name="Miller A.N."/>
            <person name="Grigoriev I.V."/>
            <person name="Debuchy R."/>
            <person name="Gladieux P."/>
            <person name="Hiltunen Thoren M."/>
            <person name="Johannesson H."/>
        </authorList>
    </citation>
    <scope>NUCLEOTIDE SEQUENCE</scope>
    <source>
        <strain evidence="2">CBS 359.72</strain>
    </source>
</reference>
<dbReference type="AlphaFoldDB" id="A0AAN7CQ84"/>
<sequence>MPFSNTNAQNLQPTTPIRQPEPVQLHQLHTTQPPASQPMDTQKPHPEDGADLNLRGGRSRLCPGRFCFCIPCPLPCDFCII</sequence>
<protein>
    <submittedName>
        <fullName evidence="2">Uncharacterized protein</fullName>
    </submittedName>
</protein>
<name>A0AAN7CQ84_9PEZI</name>
<dbReference type="EMBL" id="MU857677">
    <property type="protein sequence ID" value="KAK4246329.1"/>
    <property type="molecule type" value="Genomic_DNA"/>
</dbReference>